<organism evidence="1 2">
    <name type="scientific">Chlamydia felis (strain Fe/C-56)</name>
    <name type="common">Chlamydophila felis</name>
    <dbReference type="NCBI Taxonomy" id="264202"/>
    <lineage>
        <taxon>Bacteria</taxon>
        <taxon>Pseudomonadati</taxon>
        <taxon>Chlamydiota</taxon>
        <taxon>Chlamydiia</taxon>
        <taxon>Chlamydiales</taxon>
        <taxon>Chlamydiaceae</taxon>
        <taxon>Chlamydia/Chlamydophila group</taxon>
        <taxon>Chlamydia</taxon>
    </lineage>
</organism>
<name>Q253T3_CHLFF</name>
<dbReference type="Proteomes" id="UP000001260">
    <property type="component" value="Chromosome"/>
</dbReference>
<proteinExistence type="predicted"/>
<reference evidence="1 2" key="1">
    <citation type="journal article" date="2006" name="DNA Res.">
        <title>Genome sequence of the cat pathogen, Chlamydophila felis.</title>
        <authorList>
            <person name="Azuma Y."/>
            <person name="Hirakawa H."/>
            <person name="Yamashita A."/>
            <person name="Cai Y."/>
            <person name="Rahman M.A."/>
            <person name="Suzuki H."/>
            <person name="Mitaku S."/>
            <person name="Toh H."/>
            <person name="Goto S."/>
            <person name="Murakami T."/>
            <person name="Sugi K."/>
            <person name="Hayashi H."/>
            <person name="Fukushi H."/>
            <person name="Hattori M."/>
            <person name="Kuhara S."/>
            <person name="Shirai M."/>
        </authorList>
    </citation>
    <scope>NUCLEOTIDE SEQUENCE [LARGE SCALE GENOMIC DNA]</scope>
    <source>
        <strain evidence="1 2">Fe/C-56</strain>
    </source>
</reference>
<keyword evidence="2" id="KW-1185">Reference proteome</keyword>
<dbReference type="STRING" id="264202.gene:10544510"/>
<evidence type="ECO:0000313" key="1">
    <source>
        <dbReference type="EMBL" id="BAE81455.1"/>
    </source>
</evidence>
<dbReference type="EMBL" id="AP006861">
    <property type="protein sequence ID" value="BAE81455.1"/>
    <property type="molecule type" value="Genomic_DNA"/>
</dbReference>
<accession>Q253T3</accession>
<protein>
    <submittedName>
        <fullName evidence="1">Uncharacterized protein</fullName>
    </submittedName>
</protein>
<gene>
    <name evidence="1" type="ordered locus">CF0683</name>
</gene>
<evidence type="ECO:0000313" key="2">
    <source>
        <dbReference type="Proteomes" id="UP000001260"/>
    </source>
</evidence>
<sequence>MKLFKIANKHKKLTTSFLCLKGLQSFSSIHNRHYLKSARTLPAARKVLSSLINQKTNKTPSQEKILEMLVFQIIGNKGDPRVAIVILI</sequence>
<dbReference type="KEGG" id="cfe:BAE81455.1"/>
<dbReference type="HOGENOM" id="CLU_2463466_0_0_0"/>
<dbReference type="AlphaFoldDB" id="Q253T3"/>